<proteinExistence type="predicted"/>
<keyword evidence="4" id="KW-0472">Membrane</keyword>
<evidence type="ECO:0000256" key="3">
    <source>
        <dbReference type="ARBA" id="ARBA00034247"/>
    </source>
</evidence>
<evidence type="ECO:0000256" key="4">
    <source>
        <dbReference type="SAM" id="Phobius"/>
    </source>
</evidence>
<organism evidence="6 7">
    <name type="scientific">Agrilutibacter solisilvae</name>
    <dbReference type="NCBI Taxonomy" id="2763317"/>
    <lineage>
        <taxon>Bacteria</taxon>
        <taxon>Pseudomonadati</taxon>
        <taxon>Pseudomonadota</taxon>
        <taxon>Gammaproteobacteria</taxon>
        <taxon>Lysobacterales</taxon>
        <taxon>Lysobacteraceae</taxon>
        <taxon>Agrilutibacter</taxon>
    </lineage>
</organism>
<dbReference type="RefSeq" id="WP_207526826.1">
    <property type="nucleotide sequence ID" value="NZ_CP071518.1"/>
</dbReference>
<feature type="transmembrane region" description="Helical" evidence="4">
    <location>
        <begin position="290"/>
        <end position="308"/>
    </location>
</feature>
<dbReference type="CDD" id="cd12914">
    <property type="entry name" value="PDC1_DGC_like"/>
    <property type="match status" value="1"/>
</dbReference>
<keyword evidence="4" id="KW-1133">Transmembrane helix</keyword>
<dbReference type="PANTHER" id="PTHR45138">
    <property type="entry name" value="REGULATORY COMPONENTS OF SENSORY TRANSDUCTION SYSTEM"/>
    <property type="match status" value="1"/>
</dbReference>
<dbReference type="Proteomes" id="UP000639274">
    <property type="component" value="Chromosome"/>
</dbReference>
<dbReference type="SUPFAM" id="SSF55073">
    <property type="entry name" value="Nucleotide cyclase"/>
    <property type="match status" value="1"/>
</dbReference>
<dbReference type="InterPro" id="IPR029787">
    <property type="entry name" value="Nucleotide_cyclase"/>
</dbReference>
<dbReference type="NCBIfam" id="TIGR00254">
    <property type="entry name" value="GGDEF"/>
    <property type="match status" value="1"/>
</dbReference>
<keyword evidence="4" id="KW-0812">Transmembrane</keyword>
<dbReference type="InterPro" id="IPR043128">
    <property type="entry name" value="Rev_trsase/Diguanyl_cyclase"/>
</dbReference>
<dbReference type="FunFam" id="3.30.70.270:FF:000001">
    <property type="entry name" value="Diguanylate cyclase domain protein"/>
    <property type="match status" value="1"/>
</dbReference>
<dbReference type="InterPro" id="IPR000160">
    <property type="entry name" value="GGDEF_dom"/>
</dbReference>
<keyword evidence="7" id="KW-1185">Reference proteome</keyword>
<dbReference type="PROSITE" id="PS50887">
    <property type="entry name" value="GGDEF"/>
    <property type="match status" value="1"/>
</dbReference>
<dbReference type="AlphaFoldDB" id="A0A974Y2W4"/>
<sequence length="537" mass="58407">MNSNVQPAAMPLALPAATSLRTTLIRRLALAALVPIALLGVGELASGYRTERRALTEQLAMSTVLSASAVDDFVRAHLSSVNLLASTSRVGEDWAPELRRLREQYPAMASALVTDARGNVLLSDPASSRRFRRVDDRQYFRIPAATGQSHVSDGFVGRVLGTDPLIAVSAPLFVDGRFAGVLQGSIRVDAFTRLRSAALRLRGFEMMVLDRQRRVVHASAGLPYRFEQNLRDPMFLRGAQPAAGVVTGRAKRVLGDGGDAFFARAGTRSGWTVVLFAPESVLYQSLARRLAVFLGMLLVAALGTWVVVQLQMRRFAEILDTFLAVLQGMTTRQPVALLRMRDMPLELQPLAQSIDELASRLDIAHYNNQELDRLNRTDALTGVLNRRGFEEHLAQRVDAQHGVTRVPVAALAFDIDHFKAYNDRYGHLAGDSALRRVASAVSGCLRGSEDVLARMGGEEFMAMLDEADVHTACQVAERARQAVSALGIPHGDAPTGVLTVSVGVYVAASGTRPLVLVQLADQALYRAKRDGRNRVGL</sequence>
<comment type="cofactor">
    <cofactor evidence="1">
        <name>Mg(2+)</name>
        <dbReference type="ChEBI" id="CHEBI:18420"/>
    </cofactor>
</comment>
<dbReference type="GO" id="GO:0043709">
    <property type="term" value="P:cell adhesion involved in single-species biofilm formation"/>
    <property type="evidence" value="ECO:0007669"/>
    <property type="project" value="TreeGrafter"/>
</dbReference>
<evidence type="ECO:0000256" key="2">
    <source>
        <dbReference type="ARBA" id="ARBA00012528"/>
    </source>
</evidence>
<dbReference type="EMBL" id="CP071518">
    <property type="protein sequence ID" value="QSX79455.1"/>
    <property type="molecule type" value="Genomic_DNA"/>
</dbReference>
<dbReference type="Pfam" id="PF00990">
    <property type="entry name" value="GGDEF"/>
    <property type="match status" value="1"/>
</dbReference>
<dbReference type="PANTHER" id="PTHR45138:SF9">
    <property type="entry name" value="DIGUANYLATE CYCLASE DGCM-RELATED"/>
    <property type="match status" value="1"/>
</dbReference>
<name>A0A974Y2W4_9GAMM</name>
<evidence type="ECO:0000313" key="7">
    <source>
        <dbReference type="Proteomes" id="UP000639274"/>
    </source>
</evidence>
<feature type="domain" description="GGDEF" evidence="5">
    <location>
        <begin position="406"/>
        <end position="537"/>
    </location>
</feature>
<dbReference type="Gene3D" id="3.30.70.270">
    <property type="match status" value="1"/>
</dbReference>
<dbReference type="CDD" id="cd01949">
    <property type="entry name" value="GGDEF"/>
    <property type="match status" value="1"/>
</dbReference>
<dbReference type="GO" id="GO:1902201">
    <property type="term" value="P:negative regulation of bacterial-type flagellum-dependent cell motility"/>
    <property type="evidence" value="ECO:0007669"/>
    <property type="project" value="TreeGrafter"/>
</dbReference>
<dbReference type="Gene3D" id="3.30.450.20">
    <property type="entry name" value="PAS domain"/>
    <property type="match status" value="1"/>
</dbReference>
<dbReference type="KEGG" id="lsf:I8J32_006225"/>
<gene>
    <name evidence="6" type="ORF">I8J32_006225</name>
</gene>
<comment type="catalytic activity">
    <reaction evidence="3">
        <text>2 GTP = 3',3'-c-di-GMP + 2 diphosphate</text>
        <dbReference type="Rhea" id="RHEA:24898"/>
        <dbReference type="ChEBI" id="CHEBI:33019"/>
        <dbReference type="ChEBI" id="CHEBI:37565"/>
        <dbReference type="ChEBI" id="CHEBI:58805"/>
        <dbReference type="EC" id="2.7.7.65"/>
    </reaction>
</comment>
<protein>
    <recommendedName>
        <fullName evidence="2">diguanylate cyclase</fullName>
        <ecNumber evidence="2">2.7.7.65</ecNumber>
    </recommendedName>
</protein>
<dbReference type="SMART" id="SM00267">
    <property type="entry name" value="GGDEF"/>
    <property type="match status" value="1"/>
</dbReference>
<dbReference type="InterPro" id="IPR050469">
    <property type="entry name" value="Diguanylate_Cyclase"/>
</dbReference>
<accession>A0A974Y2W4</accession>
<evidence type="ECO:0000313" key="6">
    <source>
        <dbReference type="EMBL" id="QSX79455.1"/>
    </source>
</evidence>
<reference evidence="6 7" key="1">
    <citation type="submission" date="2021-03" db="EMBL/GenBank/DDBJ databases">
        <title>Lysobacter sp. nov. isolated from soil of gangwondo yeongwol, south Korea.</title>
        <authorList>
            <person name="Kim K.R."/>
            <person name="Kim K.H."/>
            <person name="Jeon C.O."/>
        </authorList>
    </citation>
    <scope>NUCLEOTIDE SEQUENCE [LARGE SCALE GENOMIC DNA]</scope>
    <source>
        <strain evidence="6 7">R19</strain>
    </source>
</reference>
<evidence type="ECO:0000256" key="1">
    <source>
        <dbReference type="ARBA" id="ARBA00001946"/>
    </source>
</evidence>
<dbReference type="GO" id="GO:0052621">
    <property type="term" value="F:diguanylate cyclase activity"/>
    <property type="evidence" value="ECO:0007669"/>
    <property type="project" value="UniProtKB-EC"/>
</dbReference>
<dbReference type="EC" id="2.7.7.65" evidence="2"/>
<evidence type="ECO:0000259" key="5">
    <source>
        <dbReference type="PROSITE" id="PS50887"/>
    </source>
</evidence>
<dbReference type="GO" id="GO:0005886">
    <property type="term" value="C:plasma membrane"/>
    <property type="evidence" value="ECO:0007669"/>
    <property type="project" value="TreeGrafter"/>
</dbReference>